<protein>
    <submittedName>
        <fullName evidence="2">Uncharacterized protein</fullName>
    </submittedName>
</protein>
<keyword evidence="3" id="KW-1185">Reference proteome</keyword>
<evidence type="ECO:0000256" key="1">
    <source>
        <dbReference type="SAM" id="SignalP"/>
    </source>
</evidence>
<feature type="signal peptide" evidence="1">
    <location>
        <begin position="1"/>
        <end position="20"/>
    </location>
</feature>
<keyword evidence="1" id="KW-0732">Signal</keyword>
<evidence type="ECO:0000313" key="3">
    <source>
        <dbReference type="Proteomes" id="UP000518266"/>
    </source>
</evidence>
<dbReference type="AlphaFoldDB" id="A0A7J5Y069"/>
<accession>A0A7J5Y069</accession>
<comment type="caution">
    <text evidence="2">The sequence shown here is derived from an EMBL/GenBank/DDBJ whole genome shotgun (WGS) entry which is preliminary data.</text>
</comment>
<organism evidence="2 3">
    <name type="scientific">Dissostichus mawsoni</name>
    <name type="common">Antarctic cod</name>
    <dbReference type="NCBI Taxonomy" id="36200"/>
    <lineage>
        <taxon>Eukaryota</taxon>
        <taxon>Metazoa</taxon>
        <taxon>Chordata</taxon>
        <taxon>Craniata</taxon>
        <taxon>Vertebrata</taxon>
        <taxon>Euteleostomi</taxon>
        <taxon>Actinopterygii</taxon>
        <taxon>Neopterygii</taxon>
        <taxon>Teleostei</taxon>
        <taxon>Neoteleostei</taxon>
        <taxon>Acanthomorphata</taxon>
        <taxon>Eupercaria</taxon>
        <taxon>Perciformes</taxon>
        <taxon>Notothenioidei</taxon>
        <taxon>Nototheniidae</taxon>
        <taxon>Dissostichus</taxon>
    </lineage>
</organism>
<feature type="chain" id="PRO_5029807137" evidence="1">
    <location>
        <begin position="21"/>
        <end position="80"/>
    </location>
</feature>
<dbReference type="EMBL" id="JAAKFY010000019">
    <property type="protein sequence ID" value="KAF3841768.1"/>
    <property type="molecule type" value="Genomic_DNA"/>
</dbReference>
<dbReference type="OrthoDB" id="8963023at2759"/>
<proteinExistence type="predicted"/>
<sequence>MGEVLVFSLLVLASLRSASTEEMFIKEGGSVTLELKPAPSDPITVIQWKFKDSILADWVKDVLPLAHNRENIKLDIVLDV</sequence>
<dbReference type="Proteomes" id="UP000518266">
    <property type="component" value="Unassembled WGS sequence"/>
</dbReference>
<name>A0A7J5Y069_DISMA</name>
<gene>
    <name evidence="2" type="ORF">F7725_023719</name>
</gene>
<evidence type="ECO:0000313" key="2">
    <source>
        <dbReference type="EMBL" id="KAF3841768.1"/>
    </source>
</evidence>
<reference evidence="2 3" key="1">
    <citation type="submission" date="2020-03" db="EMBL/GenBank/DDBJ databases">
        <title>Dissostichus mawsoni Genome sequencing and assembly.</title>
        <authorList>
            <person name="Park H."/>
        </authorList>
    </citation>
    <scope>NUCLEOTIDE SEQUENCE [LARGE SCALE GENOMIC DNA]</scope>
    <source>
        <strain evidence="2">DM0001</strain>
        <tissue evidence="2">Muscle</tissue>
    </source>
</reference>